<reference evidence="3" key="1">
    <citation type="submission" date="2017-01" db="EMBL/GenBank/DDBJ databases">
        <authorList>
            <person name="Varghese N."/>
            <person name="Submissions S."/>
        </authorList>
    </citation>
    <scope>NUCLEOTIDE SEQUENCE [LARGE SCALE GENOMIC DNA]</scope>
    <source>
        <strain evidence="3">DSM 21054</strain>
    </source>
</reference>
<feature type="transmembrane region" description="Helical" evidence="1">
    <location>
        <begin position="119"/>
        <end position="141"/>
    </location>
</feature>
<proteinExistence type="predicted"/>
<dbReference type="STRING" id="477680.SAMN05421788_108224"/>
<feature type="transmembrane region" description="Helical" evidence="1">
    <location>
        <begin position="91"/>
        <end position="113"/>
    </location>
</feature>
<feature type="transmembrane region" description="Helical" evidence="1">
    <location>
        <begin position="162"/>
        <end position="183"/>
    </location>
</feature>
<feature type="transmembrane region" description="Helical" evidence="1">
    <location>
        <begin position="6"/>
        <end position="26"/>
    </location>
</feature>
<dbReference type="RefSeq" id="WP_076381240.1">
    <property type="nucleotide sequence ID" value="NZ_AP017422.1"/>
</dbReference>
<feature type="transmembrane region" description="Helical" evidence="1">
    <location>
        <begin position="33"/>
        <end position="56"/>
    </location>
</feature>
<organism evidence="2 3">
    <name type="scientific">Filimonas lacunae</name>
    <dbReference type="NCBI Taxonomy" id="477680"/>
    <lineage>
        <taxon>Bacteria</taxon>
        <taxon>Pseudomonadati</taxon>
        <taxon>Bacteroidota</taxon>
        <taxon>Chitinophagia</taxon>
        <taxon>Chitinophagales</taxon>
        <taxon>Chitinophagaceae</taxon>
        <taxon>Filimonas</taxon>
    </lineage>
</organism>
<keyword evidence="1" id="KW-0812">Transmembrane</keyword>
<gene>
    <name evidence="2" type="ORF">SAMN05421788_108224</name>
</gene>
<evidence type="ECO:0000313" key="3">
    <source>
        <dbReference type="Proteomes" id="UP000186917"/>
    </source>
</evidence>
<evidence type="ECO:0000256" key="1">
    <source>
        <dbReference type="SAM" id="Phobius"/>
    </source>
</evidence>
<dbReference type="KEGG" id="fln:FLA_1642"/>
<evidence type="ECO:0008006" key="4">
    <source>
        <dbReference type="Google" id="ProtNLM"/>
    </source>
</evidence>
<accession>A0A173MDW6</accession>
<name>A0A173MDW6_9BACT</name>
<dbReference type="EMBL" id="FTOR01000008">
    <property type="protein sequence ID" value="SIT29127.1"/>
    <property type="molecule type" value="Genomic_DNA"/>
</dbReference>
<feature type="transmembrane region" description="Helical" evidence="1">
    <location>
        <begin position="62"/>
        <end position="79"/>
    </location>
</feature>
<evidence type="ECO:0000313" key="2">
    <source>
        <dbReference type="EMBL" id="SIT29127.1"/>
    </source>
</evidence>
<protein>
    <recommendedName>
        <fullName evidence="4">YhhN-like protein</fullName>
    </recommendedName>
</protein>
<keyword evidence="1" id="KW-0472">Membrane</keyword>
<dbReference type="Proteomes" id="UP000186917">
    <property type="component" value="Unassembled WGS sequence"/>
</dbReference>
<feature type="transmembrane region" description="Helical" evidence="1">
    <location>
        <begin position="189"/>
        <end position="211"/>
    </location>
</feature>
<keyword evidence="1" id="KW-1133">Transmembrane helix</keyword>
<keyword evidence="3" id="KW-1185">Reference proteome</keyword>
<sequence>MSLTRTLLVCSDFPVLTALLLVICYYRKFDYRVRVFAVYIAFSAIIQLTALVLWFWKMNNMLLLHIHVPVGFCLLAWFYQSVLESLINKRIIATMVLLFFLFSLVNSVFFQPVHVFNSAALTVESILLIIISIFSFIVFLNQKPEGMSQPVRKSIGWINSGIFIYYSSTLLLFYFSNFVMEYYSVKISAYAWVFHAFSSIVMYCCFIIGLCKQIRVYR</sequence>
<dbReference type="AlphaFoldDB" id="A0A173MDW6"/>